<dbReference type="PATRIC" id="fig|1618371.3.peg.887"/>
<dbReference type="PANTHER" id="PTHR43174">
    <property type="entry name" value="UDP-N-ACETYLGLUCOSAMINE 2-EPIMERASE"/>
    <property type="match status" value="1"/>
</dbReference>
<dbReference type="InterPro" id="IPR029767">
    <property type="entry name" value="WecB-like"/>
</dbReference>
<comment type="caution">
    <text evidence="2">The sequence shown here is derived from an EMBL/GenBank/DDBJ whole genome shotgun (WGS) entry which is preliminary data.</text>
</comment>
<evidence type="ECO:0000313" key="2">
    <source>
        <dbReference type="EMBL" id="KKU60885.1"/>
    </source>
</evidence>
<dbReference type="NCBIfam" id="TIGR03568">
    <property type="entry name" value="NeuC_NnaA"/>
    <property type="match status" value="1"/>
</dbReference>
<organism evidence="2 3">
    <name type="scientific">Candidatus Beckwithbacteria bacterium GW2011_GWB1_47_15</name>
    <dbReference type="NCBI Taxonomy" id="1618371"/>
    <lineage>
        <taxon>Bacteria</taxon>
        <taxon>Candidatus Beckwithiibacteriota</taxon>
    </lineage>
</organism>
<reference evidence="2 3" key="1">
    <citation type="journal article" date="2015" name="Nature">
        <title>rRNA introns, odd ribosomes, and small enigmatic genomes across a large radiation of phyla.</title>
        <authorList>
            <person name="Brown C.T."/>
            <person name="Hug L.A."/>
            <person name="Thomas B.C."/>
            <person name="Sharon I."/>
            <person name="Castelle C.J."/>
            <person name="Singh A."/>
            <person name="Wilkins M.J."/>
            <person name="Williams K.H."/>
            <person name="Banfield J.F."/>
        </authorList>
    </citation>
    <scope>NUCLEOTIDE SEQUENCE [LARGE SCALE GENOMIC DNA]</scope>
</reference>
<dbReference type="Proteomes" id="UP000033860">
    <property type="component" value="Unassembled WGS sequence"/>
</dbReference>
<dbReference type="InterPro" id="IPR003331">
    <property type="entry name" value="UDP_GlcNAc_Epimerase_2_dom"/>
</dbReference>
<dbReference type="PANTHER" id="PTHR43174:SF3">
    <property type="entry name" value="UDP-N-ACETYLGLUCOSAMINE 2-EPIMERASE"/>
    <property type="match status" value="1"/>
</dbReference>
<proteinExistence type="predicted"/>
<dbReference type="AlphaFoldDB" id="A0A0G1UT23"/>
<name>A0A0G1UT23_9BACT</name>
<feature type="domain" description="UDP-N-acetylglucosamine 2-epimerase" evidence="1">
    <location>
        <begin position="21"/>
        <end position="347"/>
    </location>
</feature>
<dbReference type="SUPFAM" id="SSF53756">
    <property type="entry name" value="UDP-Glycosyltransferase/glycogen phosphorylase"/>
    <property type="match status" value="1"/>
</dbReference>
<dbReference type="EMBL" id="LCNT01000006">
    <property type="protein sequence ID" value="KKU60885.1"/>
    <property type="molecule type" value="Genomic_DNA"/>
</dbReference>
<gene>
    <name evidence="2" type="ORF">UX85_C0006G0019</name>
</gene>
<dbReference type="Pfam" id="PF02350">
    <property type="entry name" value="Epimerase_2"/>
    <property type="match status" value="1"/>
</dbReference>
<sequence>MRLAYLSGTRADFGLMRTLLKKIEKESKWQLKLMVTGMHLMDEFGYTVSEVDKQFKVARVIEAVFTKDDRESMARFVGRCLTGVTEALIKHQADVVIVLGDRGEQLAMATAAAYLNIPIVHLHGGEETTTVDNKARKTISQLTDWHLPASQGAAKRLTAMGVDKKKITVVGAPGLDEIRHLPQAGKKDLIVVLEHPDENEAQAGEQVEKTLSAAVSFGLPVKVIYPNADAGGRKMIVVIEKFVAKYPNLVKSYKSITREDYLKLLGQAKVLVGNSSSGLIESPAFRLPVVNVGPRQKGRERAKNVIDAGYDQKEIKAAVNKALKMKFKQITNPYGDGKTAQRVVKFLNQTFL</sequence>
<accession>A0A0G1UT23</accession>
<dbReference type="InterPro" id="IPR020004">
    <property type="entry name" value="UDP-GlcNAc_Epase"/>
</dbReference>
<evidence type="ECO:0000259" key="1">
    <source>
        <dbReference type="Pfam" id="PF02350"/>
    </source>
</evidence>
<evidence type="ECO:0000313" key="3">
    <source>
        <dbReference type="Proteomes" id="UP000033860"/>
    </source>
</evidence>
<dbReference type="GO" id="GO:0006047">
    <property type="term" value="P:UDP-N-acetylglucosamine metabolic process"/>
    <property type="evidence" value="ECO:0007669"/>
    <property type="project" value="InterPro"/>
</dbReference>
<dbReference type="Gene3D" id="3.40.50.2000">
    <property type="entry name" value="Glycogen Phosphorylase B"/>
    <property type="match status" value="2"/>
</dbReference>
<protein>
    <submittedName>
        <fullName evidence="2">UDP-N-acetyl-D-glucosamine 2-epimerase, UDP-hydrolysing</fullName>
    </submittedName>
</protein>
<dbReference type="GO" id="GO:0004553">
    <property type="term" value="F:hydrolase activity, hydrolyzing O-glycosyl compounds"/>
    <property type="evidence" value="ECO:0007669"/>
    <property type="project" value="InterPro"/>
</dbReference>